<dbReference type="GO" id="GO:0003677">
    <property type="term" value="F:DNA binding"/>
    <property type="evidence" value="ECO:0007669"/>
    <property type="project" value="InterPro"/>
</dbReference>
<sequence length="173" mass="18940">MIREKAPLNPGRSPQGASTDDDLSFADKIGYLFEHSRDENGIRYTGKKIAEKANRLGYSLSDAYISQLRTGKARTPSFRTVEAISRAFDVSVTYFLSNPDEDLERVKQQQNYVEMLEVTGSHLAGIDLGSLCPDTIDALIDLLKLVKSQALAKQAEAPESDEQAQSADTTPAG</sequence>
<dbReference type="PROSITE" id="PS50943">
    <property type="entry name" value="HTH_CROC1"/>
    <property type="match status" value="1"/>
</dbReference>
<protein>
    <submittedName>
        <fullName evidence="3">Helix-turn-helix</fullName>
    </submittedName>
</protein>
<dbReference type="Gene3D" id="1.10.260.40">
    <property type="entry name" value="lambda repressor-like DNA-binding domains"/>
    <property type="match status" value="1"/>
</dbReference>
<reference evidence="3 4" key="1">
    <citation type="submission" date="2016-10" db="EMBL/GenBank/DDBJ databases">
        <authorList>
            <person name="de Groot N.N."/>
        </authorList>
    </citation>
    <scope>NUCLEOTIDE SEQUENCE [LARGE SCALE GENOMIC DNA]</scope>
    <source>
        <strain evidence="3 4">DSM 44215</strain>
    </source>
</reference>
<dbReference type="Pfam" id="PF01381">
    <property type="entry name" value="HTH_3"/>
    <property type="match status" value="1"/>
</dbReference>
<name>A0A1H2JZ57_9ACTN</name>
<dbReference type="STRING" id="158898.SAMN04488548_1342661"/>
<dbReference type="AlphaFoldDB" id="A0A1H2JZ57"/>
<feature type="domain" description="HTH cro/C1-type" evidence="2">
    <location>
        <begin position="60"/>
        <end position="95"/>
    </location>
</feature>
<evidence type="ECO:0000256" key="1">
    <source>
        <dbReference type="SAM" id="MobiDB-lite"/>
    </source>
</evidence>
<dbReference type="Proteomes" id="UP000183180">
    <property type="component" value="Unassembled WGS sequence"/>
</dbReference>
<feature type="compositionally biased region" description="Polar residues" evidence="1">
    <location>
        <begin position="163"/>
        <end position="173"/>
    </location>
</feature>
<feature type="region of interest" description="Disordered" evidence="1">
    <location>
        <begin position="1"/>
        <end position="22"/>
    </location>
</feature>
<dbReference type="EMBL" id="FNLM01000034">
    <property type="protein sequence ID" value="SDU61573.1"/>
    <property type="molecule type" value="Genomic_DNA"/>
</dbReference>
<dbReference type="InterPro" id="IPR010982">
    <property type="entry name" value="Lambda_DNA-bd_dom_sf"/>
</dbReference>
<dbReference type="InterPro" id="IPR001387">
    <property type="entry name" value="Cro/C1-type_HTH"/>
</dbReference>
<organism evidence="3 4">
    <name type="scientific">Gordonia westfalica</name>
    <dbReference type="NCBI Taxonomy" id="158898"/>
    <lineage>
        <taxon>Bacteria</taxon>
        <taxon>Bacillati</taxon>
        <taxon>Actinomycetota</taxon>
        <taxon>Actinomycetes</taxon>
        <taxon>Mycobacteriales</taxon>
        <taxon>Gordoniaceae</taxon>
        <taxon>Gordonia</taxon>
    </lineage>
</organism>
<feature type="region of interest" description="Disordered" evidence="1">
    <location>
        <begin position="154"/>
        <end position="173"/>
    </location>
</feature>
<accession>A0A1H2JZ57</accession>
<evidence type="ECO:0000313" key="4">
    <source>
        <dbReference type="Proteomes" id="UP000183180"/>
    </source>
</evidence>
<evidence type="ECO:0000259" key="2">
    <source>
        <dbReference type="PROSITE" id="PS50943"/>
    </source>
</evidence>
<dbReference type="SUPFAM" id="SSF47413">
    <property type="entry name" value="lambda repressor-like DNA-binding domains"/>
    <property type="match status" value="1"/>
</dbReference>
<gene>
    <name evidence="3" type="ORF">SAMN04488548_1342661</name>
</gene>
<evidence type="ECO:0000313" key="3">
    <source>
        <dbReference type="EMBL" id="SDU61573.1"/>
    </source>
</evidence>
<proteinExistence type="predicted"/>